<dbReference type="AlphaFoldDB" id="A0AAU9S7R2"/>
<evidence type="ECO:0000313" key="6">
    <source>
        <dbReference type="Proteomes" id="UP000836841"/>
    </source>
</evidence>
<keyword evidence="1" id="KW-0479">Metal-binding</keyword>
<evidence type="ECO:0000256" key="1">
    <source>
        <dbReference type="ARBA" id="ARBA00022723"/>
    </source>
</evidence>
<dbReference type="InterPro" id="IPR053192">
    <property type="entry name" value="Vacuole_Formation_Reg"/>
</dbReference>
<evidence type="ECO:0000259" key="4">
    <source>
        <dbReference type="PROSITE" id="PS50081"/>
    </source>
</evidence>
<keyword evidence="6" id="KW-1185">Reference proteome</keyword>
<feature type="non-terminal residue" evidence="5">
    <location>
        <position position="507"/>
    </location>
</feature>
<dbReference type="EMBL" id="OU466860">
    <property type="protein sequence ID" value="CAH2060014.1"/>
    <property type="molecule type" value="Genomic_DNA"/>
</dbReference>
<reference evidence="5 6" key="1">
    <citation type="submission" date="2022-03" db="EMBL/GenBank/DDBJ databases">
        <authorList>
            <person name="Nunn A."/>
            <person name="Chopra R."/>
            <person name="Nunn A."/>
            <person name="Contreras Garrido A."/>
        </authorList>
    </citation>
    <scope>NUCLEOTIDE SEQUENCE [LARGE SCALE GENOMIC DNA]</scope>
</reference>
<dbReference type="InterPro" id="IPR002219">
    <property type="entry name" value="PKC_DAG/PE"/>
</dbReference>
<evidence type="ECO:0000256" key="2">
    <source>
        <dbReference type="ARBA" id="ARBA00022771"/>
    </source>
</evidence>
<dbReference type="SMART" id="SM00249">
    <property type="entry name" value="PHD"/>
    <property type="match status" value="3"/>
</dbReference>
<feature type="domain" description="Phorbol-ester/DAG-type" evidence="4">
    <location>
        <begin position="322"/>
        <end position="374"/>
    </location>
</feature>
<dbReference type="SMART" id="SM00109">
    <property type="entry name" value="C1"/>
    <property type="match status" value="4"/>
</dbReference>
<dbReference type="InterPro" id="IPR046349">
    <property type="entry name" value="C1-like_sf"/>
</dbReference>
<dbReference type="Gene3D" id="3.30.40.10">
    <property type="entry name" value="Zinc/RING finger domain, C3HC4 (zinc finger)"/>
    <property type="match status" value="1"/>
</dbReference>
<protein>
    <recommendedName>
        <fullName evidence="4">Phorbol-ester/DAG-type domain-containing protein</fullName>
    </recommendedName>
</protein>
<name>A0AAU9S7R2_THLAR</name>
<dbReference type="PROSITE" id="PS50081">
    <property type="entry name" value="ZF_DAG_PE_2"/>
    <property type="match status" value="1"/>
</dbReference>
<keyword evidence="2" id="KW-0863">Zinc-finger</keyword>
<keyword evidence="3" id="KW-0862">Zinc</keyword>
<dbReference type="InterPro" id="IPR013083">
    <property type="entry name" value="Znf_RING/FYVE/PHD"/>
</dbReference>
<dbReference type="InterPro" id="IPR001965">
    <property type="entry name" value="Znf_PHD"/>
</dbReference>
<dbReference type="PANTHER" id="PTHR32410:SF203">
    <property type="entry name" value="CYSTEINE_HISTIDINE-RICH C1 DOMAIN FAMILY PROTEIN"/>
    <property type="match status" value="1"/>
</dbReference>
<accession>A0AAU9S7R2</accession>
<evidence type="ECO:0000256" key="3">
    <source>
        <dbReference type="ARBA" id="ARBA00022833"/>
    </source>
</evidence>
<dbReference type="GO" id="GO:0008270">
    <property type="term" value="F:zinc ion binding"/>
    <property type="evidence" value="ECO:0007669"/>
    <property type="project" value="UniProtKB-KW"/>
</dbReference>
<dbReference type="Proteomes" id="UP000836841">
    <property type="component" value="Chromosome 4"/>
</dbReference>
<organism evidence="5 6">
    <name type="scientific">Thlaspi arvense</name>
    <name type="common">Field penny-cress</name>
    <dbReference type="NCBI Taxonomy" id="13288"/>
    <lineage>
        <taxon>Eukaryota</taxon>
        <taxon>Viridiplantae</taxon>
        <taxon>Streptophyta</taxon>
        <taxon>Embryophyta</taxon>
        <taxon>Tracheophyta</taxon>
        <taxon>Spermatophyta</taxon>
        <taxon>Magnoliopsida</taxon>
        <taxon>eudicotyledons</taxon>
        <taxon>Gunneridae</taxon>
        <taxon>Pentapetalae</taxon>
        <taxon>rosids</taxon>
        <taxon>malvids</taxon>
        <taxon>Brassicales</taxon>
        <taxon>Brassicaceae</taxon>
        <taxon>Thlaspideae</taxon>
        <taxon>Thlaspi</taxon>
    </lineage>
</organism>
<proteinExistence type="predicted"/>
<dbReference type="PANTHER" id="PTHR32410">
    <property type="entry name" value="CYSTEINE/HISTIDINE-RICH C1 DOMAIN FAMILY PROTEIN"/>
    <property type="match status" value="1"/>
</dbReference>
<evidence type="ECO:0000313" key="5">
    <source>
        <dbReference type="EMBL" id="CAH2060014.1"/>
    </source>
</evidence>
<dbReference type="SUPFAM" id="SSF57889">
    <property type="entry name" value="Cysteine-rich domain"/>
    <property type="match status" value="3"/>
</dbReference>
<sequence>MPKALAFYVSFPYLPPPYATDACIVTRSFTTSALISRQRLNIPCIQHILSDALVTNEHVMFKDVLPKCNIDLHLRCADSLLRGLIHRSHKHKSLVKKSFHTHPLVCKIFLGNDGSFEYCGVCETMVHAGHHAYSCEECDFLGHIGCTLREEEPSPLYLKILYLCGKDVTRATNQKTVKRTYWKPNLWCPAVPNFFHIAVHIHVMRPIHMGELGEKEDCNICKDQILGNPYTSFVCRARVTIKKSASSLGTPFNTPAFATYTGVNALEKSHRIMERKLLHQSQARDSSGYRIEVLYGKALSCMSCEEIYHSRCLELWRGPVFDHPLHPNHLLAMRVTSGANCIACKMNIPKHGYSCYVCNMSFHIECIKAVIISTKIKSHVHYIYNFWMQDLRLTQACSVCAKPCGVSFYGCVDCNFNAHVECVGVATIVRSQQHQHSVVQKHIYDKKICSLCGSECSGYIYRCKHCHDWFHIKCLMPMDDRKAATEEEQLCHIYLTYLERDLLDLLK</sequence>
<gene>
    <name evidence="5" type="ORF">TAV2_LOCUS13551</name>
</gene>